<evidence type="ECO:0000313" key="1">
    <source>
        <dbReference type="EMBL" id="GFY24694.1"/>
    </source>
</evidence>
<keyword evidence="2" id="KW-1185">Reference proteome</keyword>
<gene>
    <name evidence="1" type="primary">NCL1_31251</name>
    <name evidence="1" type="ORF">TNCV_1017401</name>
</gene>
<sequence>MMGKPKFMTNRPGSFHTLPNLIWCGSCGCNLGQSLSNHGPHVFYQRKIRKESRLGKQFNLVIDKEPLDDACPMWSRIILLKYGCDQALKVRKDNWLQHLGDVALAV</sequence>
<name>A0A8X7BBG3_TRICX</name>
<proteinExistence type="predicted"/>
<protein>
    <submittedName>
        <fullName evidence="1">Uncharacterized protein</fullName>
    </submittedName>
</protein>
<comment type="caution">
    <text evidence="1">The sequence shown here is derived from an EMBL/GenBank/DDBJ whole genome shotgun (WGS) entry which is preliminary data.</text>
</comment>
<dbReference type="EMBL" id="BMAU01021369">
    <property type="protein sequence ID" value="GFY24694.1"/>
    <property type="molecule type" value="Genomic_DNA"/>
</dbReference>
<dbReference type="Proteomes" id="UP000887159">
    <property type="component" value="Unassembled WGS sequence"/>
</dbReference>
<accession>A0A8X7BBG3</accession>
<dbReference type="PROSITE" id="PS51257">
    <property type="entry name" value="PROKAR_LIPOPROTEIN"/>
    <property type="match status" value="1"/>
</dbReference>
<organism evidence="1 2">
    <name type="scientific">Trichonephila clavipes</name>
    <name type="common">Golden silk orbweaver</name>
    <name type="synonym">Nephila clavipes</name>
    <dbReference type="NCBI Taxonomy" id="2585209"/>
    <lineage>
        <taxon>Eukaryota</taxon>
        <taxon>Metazoa</taxon>
        <taxon>Ecdysozoa</taxon>
        <taxon>Arthropoda</taxon>
        <taxon>Chelicerata</taxon>
        <taxon>Arachnida</taxon>
        <taxon>Araneae</taxon>
        <taxon>Araneomorphae</taxon>
        <taxon>Entelegynae</taxon>
        <taxon>Araneoidea</taxon>
        <taxon>Nephilidae</taxon>
        <taxon>Trichonephila</taxon>
    </lineage>
</organism>
<reference evidence="1" key="1">
    <citation type="submission" date="2020-08" db="EMBL/GenBank/DDBJ databases">
        <title>Multicomponent nature underlies the extraordinary mechanical properties of spider dragline silk.</title>
        <authorList>
            <person name="Kono N."/>
            <person name="Nakamura H."/>
            <person name="Mori M."/>
            <person name="Yoshida Y."/>
            <person name="Ohtoshi R."/>
            <person name="Malay A.D."/>
            <person name="Moran D.A.P."/>
            <person name="Tomita M."/>
            <person name="Numata K."/>
            <person name="Arakawa K."/>
        </authorList>
    </citation>
    <scope>NUCLEOTIDE SEQUENCE</scope>
</reference>
<dbReference type="AlphaFoldDB" id="A0A8X7BBG3"/>
<evidence type="ECO:0000313" key="2">
    <source>
        <dbReference type="Proteomes" id="UP000887159"/>
    </source>
</evidence>